<evidence type="ECO:0000313" key="2">
    <source>
        <dbReference type="EMBL" id="MDA0176864.1"/>
    </source>
</evidence>
<dbReference type="EMBL" id="JAPFGC010000002">
    <property type="protein sequence ID" value="MDA0176864.1"/>
    <property type="molecule type" value="Genomic_DNA"/>
</dbReference>
<proteinExistence type="predicted"/>
<gene>
    <name evidence="2" type="ORF">OOZ35_05080</name>
</gene>
<sequence length="655" mass="76612">MRKLSLLTLLTFLFTNLLIAQIQFNSENIIVTKSDLEKNTFEQDTTANAVILYEFGNAYIDKRTFELVFEYKKKVKILNREGFKHSNISLRLYNSDRNKEKINNIKGSTTNLVNGQIKRTNLEPSQIFEDKIDENNTYIKFTLPDIKEGSVITYTYELRTPFIYKYQPWYFQEDLPKLYSEYITSIPGNYDYHIKLVGDLELKTHDMTLDKYCIKVSNGGSAHCTVAKYVMTNIPAFREESYMRAASNYISRIEYELKTINRFDGVVENITKSWETADKELKTNQNFGKQLKKESLVKKLIPEEEILKQNSTLDKAKLIYDFVKNNYTWNNKHRIFKDISIKDVIDDKSGNTAEINLLLYNLLKSNDLKVNPVLLSTRDHGLVTKLFPVISEFNYLILKLEIEDKSYFLDATDKDLVFGQIPFKCLNDYGREIDFDNGSKWIDLEPQTKSSIIQKSVITINDDYTFNATINITSLGFKALDIKKEFNKNNQKFIDYYTQAFPDFTFDNIDVLIDEDTLKVNEIITFSGPVNTIGNKVFFDPFIFKNFTENPLKLQERSYPVDFGYKDMYTNRIKIFFSDNFVVNDISKENTKQLPQSSALSIFKSKKESGIVEFYFKANFYEKSYHHFYYKELKSFFDNLVDLQSNSILVLEKKG</sequence>
<keyword evidence="3" id="KW-1185">Reference proteome</keyword>
<evidence type="ECO:0000259" key="1">
    <source>
        <dbReference type="Pfam" id="PF12969"/>
    </source>
</evidence>
<dbReference type="InterPro" id="IPR024618">
    <property type="entry name" value="DUF3857"/>
</dbReference>
<comment type="caution">
    <text evidence="2">The sequence shown here is derived from an EMBL/GenBank/DDBJ whole genome shotgun (WGS) entry which is preliminary data.</text>
</comment>
<accession>A0ABT4RYH4</accession>
<dbReference type="Proteomes" id="UP001149142">
    <property type="component" value="Unassembled WGS sequence"/>
</dbReference>
<name>A0ABT4RYH4_9FLAO</name>
<organism evidence="2 3">
    <name type="scientific">Mesoflavibacter profundi</name>
    <dbReference type="NCBI Taxonomy" id="2708110"/>
    <lineage>
        <taxon>Bacteria</taxon>
        <taxon>Pseudomonadati</taxon>
        <taxon>Bacteroidota</taxon>
        <taxon>Flavobacteriia</taxon>
        <taxon>Flavobacteriales</taxon>
        <taxon>Flavobacteriaceae</taxon>
        <taxon>Mesoflavibacter</taxon>
    </lineage>
</organism>
<dbReference type="Pfam" id="PF12969">
    <property type="entry name" value="DUF3857"/>
    <property type="match status" value="1"/>
</dbReference>
<evidence type="ECO:0000313" key="3">
    <source>
        <dbReference type="Proteomes" id="UP001149142"/>
    </source>
</evidence>
<dbReference type="Gene3D" id="2.60.40.3140">
    <property type="match status" value="1"/>
</dbReference>
<feature type="domain" description="DUF3857" evidence="1">
    <location>
        <begin position="68"/>
        <end position="200"/>
    </location>
</feature>
<protein>
    <submittedName>
        <fullName evidence="2">DUF3857 and transglutaminase domain-containing protein</fullName>
    </submittedName>
</protein>
<reference evidence="2" key="1">
    <citation type="submission" date="2022-11" db="EMBL/GenBank/DDBJ databases">
        <title>Refractory cell wall polysaccharides provide important carbon source for microbial heterotrophs in the hadal ocean.</title>
        <authorList>
            <person name="Zhu X."/>
        </authorList>
    </citation>
    <scope>NUCLEOTIDE SEQUENCE</scope>
    <source>
        <strain evidence="2">MTRN7</strain>
    </source>
</reference>
<dbReference type="RefSeq" id="WP_270005227.1">
    <property type="nucleotide sequence ID" value="NZ_JAPFGC010000002.1"/>
</dbReference>
<dbReference type="Gene3D" id="3.10.620.30">
    <property type="match status" value="1"/>
</dbReference>